<evidence type="ECO:0008006" key="3">
    <source>
        <dbReference type="Google" id="ProtNLM"/>
    </source>
</evidence>
<keyword evidence="2" id="KW-1185">Reference proteome</keyword>
<sequence length="369" mass="43052">MLQNRLRNLKNNLLNIPGWRTSRRLVVFESDDWGMIRMASKEAFFRLEKKGYEVYHSFFDQYDALETNEDIEQLIEVLSRFRDKHGQVAKFTMNMVMANPDFEKIKKNKFIEYSYESFQSTLSRYSDRDKVMQLYKEGIAAGVFRMQFHGREHVHINRWITKLRSGDQLYLDAFKEEMYALEGGHLDAMAMFESTDISTVSISIKEGLRLFEDTWGFPSTSVIAPCYTWGDETEREWAAAGVKYIQGARAQKKSYIGKDQTTVSRHYMGEQSKYGMIYMIRNVSFEPVTAAQKDWVNSALKEVDTAFRWGKPAVISTHRINYIGALLPENRKRNLHLLFLFLETLLKKYPDVEFVSSDELGQLISGDKL</sequence>
<gene>
    <name evidence="1" type="ORF">MM213_01020</name>
</gene>
<comment type="caution">
    <text evidence="1">The sequence shown here is derived from an EMBL/GenBank/DDBJ whole genome shotgun (WGS) entry which is preliminary data.</text>
</comment>
<dbReference type="RefSeq" id="WP_241409438.1">
    <property type="nucleotide sequence ID" value="NZ_JAKZGO010000001.1"/>
</dbReference>
<accession>A0ABS9V6P8</accession>
<evidence type="ECO:0000313" key="1">
    <source>
        <dbReference type="EMBL" id="MCH7412048.1"/>
    </source>
</evidence>
<dbReference type="Gene3D" id="3.20.20.370">
    <property type="entry name" value="Glycoside hydrolase/deacetylase"/>
    <property type="match status" value="1"/>
</dbReference>
<reference evidence="1" key="1">
    <citation type="submission" date="2022-03" db="EMBL/GenBank/DDBJ databases">
        <title>De novo assembled genomes of Belliella spp. (Cyclobacteriaceae) strains.</title>
        <authorList>
            <person name="Szabo A."/>
            <person name="Korponai K."/>
            <person name="Felfoldi T."/>
        </authorList>
    </citation>
    <scope>NUCLEOTIDE SEQUENCE</scope>
    <source>
        <strain evidence="1">DSM 111903</strain>
    </source>
</reference>
<proteinExistence type="predicted"/>
<dbReference type="Proteomes" id="UP001165430">
    <property type="component" value="Unassembled WGS sequence"/>
</dbReference>
<protein>
    <recommendedName>
        <fullName evidence="3">Polysaccharide deacetylase</fullName>
    </recommendedName>
</protein>
<evidence type="ECO:0000313" key="2">
    <source>
        <dbReference type="Proteomes" id="UP001165430"/>
    </source>
</evidence>
<organism evidence="1 2">
    <name type="scientific">Belliella alkalica</name>
    <dbReference type="NCBI Taxonomy" id="1730871"/>
    <lineage>
        <taxon>Bacteria</taxon>
        <taxon>Pseudomonadati</taxon>
        <taxon>Bacteroidota</taxon>
        <taxon>Cytophagia</taxon>
        <taxon>Cytophagales</taxon>
        <taxon>Cyclobacteriaceae</taxon>
        <taxon>Belliella</taxon>
    </lineage>
</organism>
<dbReference type="EMBL" id="JAKZGO010000001">
    <property type="protein sequence ID" value="MCH7412048.1"/>
    <property type="molecule type" value="Genomic_DNA"/>
</dbReference>
<name>A0ABS9V6P8_9BACT</name>